<dbReference type="InterPro" id="IPR036890">
    <property type="entry name" value="HATPase_C_sf"/>
</dbReference>
<dbReference type="PANTHER" id="PTHR40448">
    <property type="entry name" value="TWO-COMPONENT SENSOR HISTIDINE KINASE"/>
    <property type="match status" value="1"/>
</dbReference>
<protein>
    <submittedName>
        <fullName evidence="3">GHKL domain-containing protein</fullName>
    </submittedName>
</protein>
<dbReference type="AlphaFoldDB" id="A0A386PSF8"/>
<evidence type="ECO:0000313" key="4">
    <source>
        <dbReference type="Proteomes" id="UP000267208"/>
    </source>
</evidence>
<reference evidence="4" key="1">
    <citation type="submission" date="2018-08" db="EMBL/GenBank/DDBJ databases">
        <title>Genome of Lactobacillus sp. HBUAS52074.</title>
        <authorList>
            <person name="Guo Z."/>
            <person name="Zhang Z.D."/>
        </authorList>
    </citation>
    <scope>NUCLEOTIDE SEQUENCE [LARGE SCALE GENOMIC DNA]</scope>
    <source>
        <strain evidence="4">HBUAS52074</strain>
    </source>
</reference>
<dbReference type="Proteomes" id="UP000267208">
    <property type="component" value="Chromosome"/>
</dbReference>
<dbReference type="InterPro" id="IPR032834">
    <property type="entry name" value="NatK-like_C"/>
</dbReference>
<feature type="transmembrane region" description="Helical" evidence="1">
    <location>
        <begin position="122"/>
        <end position="145"/>
    </location>
</feature>
<dbReference type="EMBL" id="CP031933">
    <property type="protein sequence ID" value="AYE37357.1"/>
    <property type="molecule type" value="Genomic_DNA"/>
</dbReference>
<sequence length="381" mass="44215">MNPIILVPFIFIMYLLLKEKGQKDYFLLNTIITSFLINILSDIISSSIISIFYKSNKGDAFIVIIELISVFIITLLLNLVLIKSPILRIIKSAKTPTFSIIEIYFYTVTISFIYFIQKFKAYTTLISGILLFLIIQAIIVIYFYLYTTKHQQAKFEKKLMLEQLDNLSQYTKQLDKDQKEMHKFKHDFKNILSSLNTIALSNDNPNLKKSLTELEGYSSQYFSNISMDDFKDLEYISNIYIKSLLISKLKTIKANGITCYFECKNDISHIDLNIFDLIRILGVSIDNAIEETAHQANGKIQIILINKNNQIDIIIKNTITKSIPINQIQQYGFSTKKKHEGLGMVNIQDIKQKYRNLLIHYNVLDKWFYTQISIINKGVIK</sequence>
<feature type="domain" description="Sensor histidine kinase NatK-like C-terminal" evidence="2">
    <location>
        <begin position="272"/>
        <end position="374"/>
    </location>
</feature>
<accession>A0A386PSF8</accession>
<feature type="transmembrane region" description="Helical" evidence="1">
    <location>
        <begin position="93"/>
        <end position="116"/>
    </location>
</feature>
<name>A0A386PSF8_9LACO</name>
<keyword evidence="1" id="KW-0812">Transmembrane</keyword>
<keyword evidence="4" id="KW-1185">Reference proteome</keyword>
<evidence type="ECO:0000313" key="3">
    <source>
        <dbReference type="EMBL" id="AYE37357.1"/>
    </source>
</evidence>
<dbReference type="KEGG" id="lzh:D1B17_01250"/>
<keyword evidence="1" id="KW-0472">Membrane</keyword>
<organism evidence="3 4">
    <name type="scientific">Companilactobacillus zhachilii</name>
    <dbReference type="NCBI Taxonomy" id="2304606"/>
    <lineage>
        <taxon>Bacteria</taxon>
        <taxon>Bacillati</taxon>
        <taxon>Bacillota</taxon>
        <taxon>Bacilli</taxon>
        <taxon>Lactobacillales</taxon>
        <taxon>Lactobacillaceae</taxon>
        <taxon>Companilactobacillus</taxon>
    </lineage>
</organism>
<feature type="transmembrane region" description="Helical" evidence="1">
    <location>
        <begin position="26"/>
        <end position="53"/>
    </location>
</feature>
<dbReference type="PANTHER" id="PTHR40448:SF1">
    <property type="entry name" value="TWO-COMPONENT SENSOR HISTIDINE KINASE"/>
    <property type="match status" value="1"/>
</dbReference>
<dbReference type="OrthoDB" id="1652078at2"/>
<keyword evidence="1" id="KW-1133">Transmembrane helix</keyword>
<feature type="transmembrane region" description="Helical" evidence="1">
    <location>
        <begin position="59"/>
        <end position="81"/>
    </location>
</feature>
<dbReference type="SUPFAM" id="SSF55874">
    <property type="entry name" value="ATPase domain of HSP90 chaperone/DNA topoisomerase II/histidine kinase"/>
    <property type="match status" value="1"/>
</dbReference>
<proteinExistence type="predicted"/>
<evidence type="ECO:0000259" key="2">
    <source>
        <dbReference type="Pfam" id="PF14501"/>
    </source>
</evidence>
<dbReference type="GO" id="GO:0042802">
    <property type="term" value="F:identical protein binding"/>
    <property type="evidence" value="ECO:0007669"/>
    <property type="project" value="TreeGrafter"/>
</dbReference>
<evidence type="ECO:0000256" key="1">
    <source>
        <dbReference type="SAM" id="Phobius"/>
    </source>
</evidence>
<gene>
    <name evidence="3" type="ORF">D1B17_01250</name>
</gene>
<dbReference type="Pfam" id="PF14501">
    <property type="entry name" value="HATPase_c_5"/>
    <property type="match status" value="1"/>
</dbReference>
<dbReference type="Gene3D" id="3.30.565.10">
    <property type="entry name" value="Histidine kinase-like ATPase, C-terminal domain"/>
    <property type="match status" value="1"/>
</dbReference>